<dbReference type="AlphaFoldDB" id="A0A3G8H3Y5"/>
<dbReference type="EMBL" id="CP033969">
    <property type="protein sequence ID" value="AZG15231.1"/>
    <property type="molecule type" value="Genomic_DNA"/>
</dbReference>
<gene>
    <name evidence="1" type="ORF">EHF44_02350</name>
</gene>
<dbReference type="Proteomes" id="UP000270411">
    <property type="component" value="Chromosome 1"/>
</dbReference>
<name>A0A3G8H3Y5_9BURK</name>
<dbReference type="OrthoDB" id="8537668at2"/>
<dbReference type="KEGG" id="cpau:EHF44_02350"/>
<evidence type="ECO:0000313" key="1">
    <source>
        <dbReference type="EMBL" id="AZG15231.1"/>
    </source>
</evidence>
<evidence type="ECO:0008006" key="3">
    <source>
        <dbReference type="Google" id="ProtNLM"/>
    </source>
</evidence>
<protein>
    <recommendedName>
        <fullName evidence="3">Pilus assembly protein</fullName>
    </recommendedName>
</protein>
<proteinExistence type="predicted"/>
<organism evidence="1 2">
    <name type="scientific">Cupriavidus pauculus</name>
    <dbReference type="NCBI Taxonomy" id="82633"/>
    <lineage>
        <taxon>Bacteria</taxon>
        <taxon>Pseudomonadati</taxon>
        <taxon>Pseudomonadota</taxon>
        <taxon>Betaproteobacteria</taxon>
        <taxon>Burkholderiales</taxon>
        <taxon>Burkholderiaceae</taxon>
        <taxon>Cupriavidus</taxon>
    </lineage>
</organism>
<sequence length="89" mass="9155">MAAGLTGCMSTSPVYDQHFGESVRIVRAMQTLNPDAPNNADPGINVNARASTAAMDRFNGLYQAPPSDGNAFRIGVGAAQGGGLSNMGR</sequence>
<evidence type="ECO:0000313" key="2">
    <source>
        <dbReference type="Proteomes" id="UP000270411"/>
    </source>
</evidence>
<accession>A0A3G8H3Y5</accession>
<reference evidence="2" key="1">
    <citation type="submission" date="2018-11" db="EMBL/GenBank/DDBJ databases">
        <title>FDA dAtabase for Regulatory Grade micrObial Sequences (FDA-ARGOS): Supporting development and validation of Infectious Disease Dx tests.</title>
        <authorList>
            <person name="Goldberg B."/>
            <person name="Campos J."/>
            <person name="Tallon L."/>
            <person name="Sadzewicz L."/>
            <person name="Zhao X."/>
            <person name="Vavikolanu K."/>
            <person name="Mehta A."/>
            <person name="Aluvathingal J."/>
            <person name="Nadendla S."/>
            <person name="Geyer C."/>
            <person name="Nandy P."/>
            <person name="Yan Y."/>
            <person name="Sichtig H."/>
        </authorList>
    </citation>
    <scope>NUCLEOTIDE SEQUENCE [LARGE SCALE GENOMIC DNA]</scope>
    <source>
        <strain evidence="2">FDAARGOS_614</strain>
    </source>
</reference>